<dbReference type="InterPro" id="IPR021229">
    <property type="entry name" value="DUF2800"/>
</dbReference>
<organism evidence="1 2">
    <name type="scientific">Vibrio phage 1.245.O._10N.261.54.C7</name>
    <dbReference type="NCBI Taxonomy" id="1881236"/>
    <lineage>
        <taxon>Viruses</taxon>
        <taxon>Duplodnaviria</taxon>
        <taxon>Heunggongvirae</taxon>
        <taxon>Uroviricota</taxon>
        <taxon>Caudoviricetes</taxon>
        <taxon>Schitoviridae</taxon>
        <taxon>Pariacacavirus</taxon>
        <taxon>Pariacacavirus 1245O</taxon>
    </lineage>
</organism>
<sequence length="121" mass="13624">MTYRELLELRMEINKQLEPVINAIADYEGGVFDTLQKGGEVAGFKLKKGRKSRKVVDESKLVQRLLGKGVSKADIYDVKIKGVPALDKLINAEFDKDEAKEVYGRFIEETEGKPSLQYTGE</sequence>
<keyword evidence="2" id="KW-1185">Reference proteome</keyword>
<protein>
    <recommendedName>
        <fullName evidence="3">Coil containing protein</fullName>
    </recommendedName>
</protein>
<evidence type="ECO:0000313" key="2">
    <source>
        <dbReference type="Proteomes" id="UP000272163"/>
    </source>
</evidence>
<accession>A0A2I7RWE8</accession>
<name>A0A2I7RWE8_9CAUD</name>
<dbReference type="EMBL" id="MG592610">
    <property type="protein sequence ID" value="AUR97964.1"/>
    <property type="molecule type" value="Genomic_DNA"/>
</dbReference>
<reference evidence="1 2" key="1">
    <citation type="submission" date="2017-11" db="EMBL/GenBank/DDBJ databases">
        <title>A major lineage of nontailed dsDNA viruses as unrecognized killers of marine bacteria.</title>
        <authorList>
            <person name="Kauffman K.M."/>
            <person name="Hussain F.A."/>
            <person name="Yang J."/>
            <person name="Arevalo P."/>
            <person name="Brown J.M."/>
            <person name="Chang W.K."/>
            <person name="VanInsberghe D."/>
            <person name="Elsherbini J."/>
            <person name="Cutler M.B."/>
            <person name="Kelly L."/>
            <person name="Polz M.F."/>
        </authorList>
    </citation>
    <scope>NUCLEOTIDE SEQUENCE [LARGE SCALE GENOMIC DNA]</scope>
</reference>
<evidence type="ECO:0008006" key="3">
    <source>
        <dbReference type="Google" id="ProtNLM"/>
    </source>
</evidence>
<dbReference type="Pfam" id="PF10926">
    <property type="entry name" value="DUF2800"/>
    <property type="match status" value="1"/>
</dbReference>
<proteinExistence type="predicted"/>
<evidence type="ECO:0000313" key="1">
    <source>
        <dbReference type="EMBL" id="AUR97964.1"/>
    </source>
</evidence>
<gene>
    <name evidence="1" type="ORF">NVP1245O_51</name>
</gene>
<dbReference type="Proteomes" id="UP000272163">
    <property type="component" value="Segment"/>
</dbReference>